<organism evidence="2 3">
    <name type="scientific">Aspergillus uvarum CBS 121591</name>
    <dbReference type="NCBI Taxonomy" id="1448315"/>
    <lineage>
        <taxon>Eukaryota</taxon>
        <taxon>Fungi</taxon>
        <taxon>Dikarya</taxon>
        <taxon>Ascomycota</taxon>
        <taxon>Pezizomycotina</taxon>
        <taxon>Eurotiomycetes</taxon>
        <taxon>Eurotiomycetidae</taxon>
        <taxon>Eurotiales</taxon>
        <taxon>Aspergillaceae</taxon>
        <taxon>Aspergillus</taxon>
        <taxon>Aspergillus subgen. Circumdati</taxon>
    </lineage>
</organism>
<protein>
    <submittedName>
        <fullName evidence="2">Uncharacterized protein</fullName>
    </submittedName>
</protein>
<dbReference type="Proteomes" id="UP000248340">
    <property type="component" value="Unassembled WGS sequence"/>
</dbReference>
<proteinExistence type="predicted"/>
<feature type="compositionally biased region" description="Polar residues" evidence="1">
    <location>
        <begin position="117"/>
        <end position="133"/>
    </location>
</feature>
<dbReference type="VEuPathDB" id="FungiDB:BO82DRAFT_112250"/>
<dbReference type="RefSeq" id="XP_025490507.1">
    <property type="nucleotide sequence ID" value="XM_025629816.1"/>
</dbReference>
<reference evidence="2 3" key="1">
    <citation type="submission" date="2016-12" db="EMBL/GenBank/DDBJ databases">
        <title>The genomes of Aspergillus section Nigri reveals drivers in fungal speciation.</title>
        <authorList>
            <consortium name="DOE Joint Genome Institute"/>
            <person name="Vesth T.C."/>
            <person name="Nybo J."/>
            <person name="Theobald S."/>
            <person name="Brandl J."/>
            <person name="Frisvad J.C."/>
            <person name="Nielsen K.F."/>
            <person name="Lyhne E.K."/>
            <person name="Kogle M.E."/>
            <person name="Kuo A."/>
            <person name="Riley R."/>
            <person name="Clum A."/>
            <person name="Nolan M."/>
            <person name="Lipzen A."/>
            <person name="Salamov A."/>
            <person name="Henrissat B."/>
            <person name="Wiebenga A."/>
            <person name="De Vries R.P."/>
            <person name="Grigoriev I.V."/>
            <person name="Mortensen U.H."/>
            <person name="Andersen M.R."/>
            <person name="Baker S.E."/>
        </authorList>
    </citation>
    <scope>NUCLEOTIDE SEQUENCE [LARGE SCALE GENOMIC DNA]</scope>
    <source>
        <strain evidence="2 3">CBS 121591</strain>
    </source>
</reference>
<evidence type="ECO:0000313" key="3">
    <source>
        <dbReference type="Proteomes" id="UP000248340"/>
    </source>
</evidence>
<feature type="region of interest" description="Disordered" evidence="1">
    <location>
        <begin position="117"/>
        <end position="150"/>
    </location>
</feature>
<dbReference type="GeneID" id="37132557"/>
<gene>
    <name evidence="2" type="ORF">BO82DRAFT_112250</name>
</gene>
<accession>A0A319C9D6</accession>
<evidence type="ECO:0000313" key="2">
    <source>
        <dbReference type="EMBL" id="PYH80307.1"/>
    </source>
</evidence>
<dbReference type="EMBL" id="KZ821711">
    <property type="protein sequence ID" value="PYH80307.1"/>
    <property type="molecule type" value="Genomic_DNA"/>
</dbReference>
<evidence type="ECO:0000256" key="1">
    <source>
        <dbReference type="SAM" id="MobiDB-lite"/>
    </source>
</evidence>
<dbReference type="AlphaFoldDB" id="A0A319C9D6"/>
<sequence length="150" mass="16651">MMTLSSFVKGRIDSRLKNRRHYAFWYPAHTSYVAVVYHCRYILAPLSSSPASTRLFVLATPYRGSIEPTSSILKVHADQQITIQLPVKQHPVSRVPSTTHSKSNQKIHLISVMNQTATPSNTKAGDATSNASRTGIGHRVGIVPRCSRRP</sequence>
<name>A0A319C9D6_9EURO</name>
<keyword evidence="3" id="KW-1185">Reference proteome</keyword>